<accession>A0A2G1UHM2</accession>
<feature type="chain" id="PRO_5013800517" description="PilY1 beta-propeller domain-containing protein" evidence="3">
    <location>
        <begin position="27"/>
        <end position="1352"/>
    </location>
</feature>
<evidence type="ECO:0000313" key="5">
    <source>
        <dbReference type="EMBL" id="PHQ13920.1"/>
    </source>
</evidence>
<dbReference type="EMBL" id="NTFH01000012">
    <property type="protein sequence ID" value="PHQ13920.1"/>
    <property type="molecule type" value="Genomic_DNA"/>
</dbReference>
<dbReference type="InterPro" id="IPR018247">
    <property type="entry name" value="EF_Hand_1_Ca_BS"/>
</dbReference>
<keyword evidence="2" id="KW-0106">Calcium</keyword>
<sequence length="1352" mass="146798">MSGRLIVFVRNLLIACGLVFPAAGFAAQLTPSQTPLFISQGVKHNVVFTMDDSRHMDLEVLFDGAAYGRVDDETLTTWLGNLIEQTAPTFGSDELAAFKAQVTSQLIGDAAYGYLFETSLAPESSGVRRYNGQRLNEDYLVVPPINAFGFMRSSAYNPQYYDPSATYEPWPGAAYAAAELGNPLLDPNYSLTFDDAATTAGAELLDGFTSVFEDGWCAVAEWWAQWGIGEVPEFCLATYPLAETRIMPFAFSGGIGEQLKIGNQSLENISTVVTEGLDGKTSLSSVTSMGLGCTAEQLTLNFQDFVGDGVQDVFYQCVAYTPATYFVPVAEGSFRFKADPLALFLDGSCAAPDPALYQSVIQDWSLENSLVFERPGGGEFEGTLAPDGRCLEKVRVNEDRIYNAGTEYERTYHQELQNFSNWFQYHRRRHQSVRYGLGKSLQSISGVRADLVTVNDQATDVAMLDTSDRSTGGDFESLLTKVYHAYDGVPATNEAPLRGALDFVGAQYKRTGDGAPIQYECQRNYTLMYTDGFATDYESESSTLAEIASRYYSDNLRSDLPAGQVRVPGQCLDDDPDPRLDCNTNLHMNTYGVLLGAKGSVYGQQIDGTLYNSVDAAYDNPPVWPDANTVSANILTYQIDDLYRATVNGKGEIYNARLPSEISEGLNRALEDIDNQSGAAAAVTFSSATVESDSLIFSAIFNSRRWSGQLAARGLNSNNGRLVQDESGSYIGEVVWEAGARLDDRNLSASPRDIITYNPDSGTGVAFSWDALTTAQRADLLVGTDALDAAAAEDLAKDRLAYLRGDRGSEVPAGPFRIRDSRLGDIVHSAPVFVDRPGMGWPDVPPYGAEGARYSDFRNSDAISARTPVVYVGANDGMLHAFDATREATGGTELFAYVPNLVFSDQPGQGLNYLTDPAYLHRYYVDLTPTVADAFIDVGSGDQWRTLLIGGLRAGGRGLFALDITDPDAVSEFDAGDLALWEFVSDDLGYVIEPVNVMLTDLGSGYEWVAVFGNGLDAPSGRTGLFMLRLEGGLDGTWTENSDYWFYEVDAGPESGGMNADLRLIDLDADKLVDRIFASDLDGRIWAFAYDAATDAWSSAYNQKVSGTDVPVPLFTAPSGQPVTSAPMVVRNPYVQSTSQNAPNLLVLFGTGQYLSQDDVLVTPATQSFYAVWDSGSSALTKADLLARDISETVTADGLVRNLSSDSLAWGDKNGEYSGWYIDFDTISGERVVMVPQVRGNTILFNTTIPPTNDCASNGASFRMFVDLDGTDPGRQVFDTNGDGQVNSQDLVASGFYFTGGILSMSRILGNVMFDNTAGGIGDLQDFTNENVVDFGDQTLRGRLGWRELISR</sequence>
<evidence type="ECO:0000256" key="2">
    <source>
        <dbReference type="ARBA" id="ARBA00022837"/>
    </source>
</evidence>
<organism evidence="5 6">
    <name type="scientific">Marinobacter profundi</name>
    <dbReference type="NCBI Taxonomy" id="2666256"/>
    <lineage>
        <taxon>Bacteria</taxon>
        <taxon>Pseudomonadati</taxon>
        <taxon>Pseudomonadota</taxon>
        <taxon>Gammaproteobacteria</taxon>
        <taxon>Pseudomonadales</taxon>
        <taxon>Marinobacteraceae</taxon>
        <taxon>Marinobacter</taxon>
    </lineage>
</organism>
<comment type="caution">
    <text evidence="5">The sequence shown here is derived from an EMBL/GenBank/DDBJ whole genome shotgun (WGS) entry which is preliminary data.</text>
</comment>
<evidence type="ECO:0000256" key="3">
    <source>
        <dbReference type="SAM" id="SignalP"/>
    </source>
</evidence>
<keyword evidence="1" id="KW-0479">Metal-binding</keyword>
<evidence type="ECO:0000259" key="4">
    <source>
        <dbReference type="Pfam" id="PF05567"/>
    </source>
</evidence>
<reference evidence="5 6" key="1">
    <citation type="submission" date="2017-09" db="EMBL/GenBank/DDBJ databases">
        <title>The draft genome sequences of Marinobacter sp. PWS21.</title>
        <authorList>
            <person name="Cao J."/>
        </authorList>
    </citation>
    <scope>NUCLEOTIDE SEQUENCE [LARGE SCALE GENOMIC DNA]</scope>
    <source>
        <strain evidence="5 6">PWS21</strain>
    </source>
</reference>
<dbReference type="Proteomes" id="UP000231409">
    <property type="component" value="Unassembled WGS sequence"/>
</dbReference>
<dbReference type="GO" id="GO:0046872">
    <property type="term" value="F:metal ion binding"/>
    <property type="evidence" value="ECO:0007669"/>
    <property type="project" value="UniProtKB-KW"/>
</dbReference>
<dbReference type="InterPro" id="IPR008707">
    <property type="entry name" value="B-propeller_PilY1"/>
</dbReference>
<feature type="signal peptide" evidence="3">
    <location>
        <begin position="1"/>
        <end position="26"/>
    </location>
</feature>
<name>A0A2G1UHM2_9GAMM</name>
<gene>
    <name evidence="5" type="ORF">CLH61_15330</name>
</gene>
<protein>
    <recommendedName>
        <fullName evidence="4">PilY1 beta-propeller domain-containing protein</fullName>
    </recommendedName>
</protein>
<feature type="domain" description="PilY1 beta-propeller" evidence="4">
    <location>
        <begin position="823"/>
        <end position="1177"/>
    </location>
</feature>
<evidence type="ECO:0000313" key="6">
    <source>
        <dbReference type="Proteomes" id="UP000231409"/>
    </source>
</evidence>
<dbReference type="RefSeq" id="WP_099615646.1">
    <property type="nucleotide sequence ID" value="NZ_KZ319375.1"/>
</dbReference>
<proteinExistence type="predicted"/>
<keyword evidence="3" id="KW-0732">Signal</keyword>
<dbReference type="PROSITE" id="PS00018">
    <property type="entry name" value="EF_HAND_1"/>
    <property type="match status" value="1"/>
</dbReference>
<evidence type="ECO:0000256" key="1">
    <source>
        <dbReference type="ARBA" id="ARBA00022723"/>
    </source>
</evidence>
<dbReference type="Pfam" id="PF05567">
    <property type="entry name" value="T4P_PilY1"/>
    <property type="match status" value="1"/>
</dbReference>
<keyword evidence="6" id="KW-1185">Reference proteome</keyword>